<evidence type="ECO:0000313" key="1">
    <source>
        <dbReference type="EMBL" id="MBC8528246.1"/>
    </source>
</evidence>
<accession>A0A926HML5</accession>
<protein>
    <submittedName>
        <fullName evidence="1">Uncharacterized protein</fullName>
    </submittedName>
</protein>
<dbReference type="Proteomes" id="UP000654279">
    <property type="component" value="Unassembled WGS sequence"/>
</dbReference>
<reference evidence="1" key="1">
    <citation type="submission" date="2020-08" db="EMBL/GenBank/DDBJ databases">
        <title>Genome public.</title>
        <authorList>
            <person name="Liu C."/>
            <person name="Sun Q."/>
        </authorList>
    </citation>
    <scope>NUCLEOTIDE SEQUENCE</scope>
    <source>
        <strain evidence="1">NSJ-44</strain>
    </source>
</reference>
<dbReference type="RefSeq" id="WP_249284283.1">
    <property type="nucleotide sequence ID" value="NZ_JACRSO010000001.1"/>
</dbReference>
<name>A0A926HML5_9FIRM</name>
<sequence length="92" mass="10153">MADLIDRTALGIGEANREVFENPAYADGWNSAIKIIKAAPSVDAVPVVQCKDCIWFGDKHGCPLAESGYFLVGRMLPLENDYCSYGERRGER</sequence>
<proteinExistence type="predicted"/>
<organism evidence="1 2">
    <name type="scientific">Luoshenia tenuis</name>
    <dbReference type="NCBI Taxonomy" id="2763654"/>
    <lineage>
        <taxon>Bacteria</taxon>
        <taxon>Bacillati</taxon>
        <taxon>Bacillota</taxon>
        <taxon>Clostridia</taxon>
        <taxon>Christensenellales</taxon>
        <taxon>Christensenellaceae</taxon>
        <taxon>Luoshenia</taxon>
    </lineage>
</organism>
<comment type="caution">
    <text evidence="1">The sequence shown here is derived from an EMBL/GenBank/DDBJ whole genome shotgun (WGS) entry which is preliminary data.</text>
</comment>
<dbReference type="AlphaFoldDB" id="A0A926HML5"/>
<keyword evidence="2" id="KW-1185">Reference proteome</keyword>
<gene>
    <name evidence="1" type="ORF">H8699_02175</name>
</gene>
<evidence type="ECO:0000313" key="2">
    <source>
        <dbReference type="Proteomes" id="UP000654279"/>
    </source>
</evidence>
<dbReference type="EMBL" id="JACRSO010000001">
    <property type="protein sequence ID" value="MBC8528246.1"/>
    <property type="molecule type" value="Genomic_DNA"/>
</dbReference>